<dbReference type="EMBL" id="AZST01002253">
    <property type="protein sequence ID" value="KEP45100.1"/>
    <property type="molecule type" value="Genomic_DNA"/>
</dbReference>
<keyword evidence="2" id="KW-1185">Reference proteome</keyword>
<dbReference type="HOGENOM" id="CLU_005726_1_1_1"/>
<organism evidence="1 2">
    <name type="scientific">Rhizoctonia solani 123E</name>
    <dbReference type="NCBI Taxonomy" id="1423351"/>
    <lineage>
        <taxon>Eukaryota</taxon>
        <taxon>Fungi</taxon>
        <taxon>Dikarya</taxon>
        <taxon>Basidiomycota</taxon>
        <taxon>Agaricomycotina</taxon>
        <taxon>Agaricomycetes</taxon>
        <taxon>Cantharellales</taxon>
        <taxon>Ceratobasidiaceae</taxon>
        <taxon>Rhizoctonia</taxon>
    </lineage>
</organism>
<dbReference type="Proteomes" id="UP000027456">
    <property type="component" value="Unassembled WGS sequence"/>
</dbReference>
<feature type="non-terminal residue" evidence="1">
    <location>
        <position position="1"/>
    </location>
</feature>
<name>A0A074RI70_9AGAM</name>
<proteinExistence type="predicted"/>
<gene>
    <name evidence="1" type="ORF">V565_318390</name>
</gene>
<reference evidence="1 2" key="1">
    <citation type="submission" date="2013-12" db="EMBL/GenBank/DDBJ databases">
        <authorList>
            <person name="Cubeta M."/>
            <person name="Pakala S."/>
            <person name="Fedorova N."/>
            <person name="Thomas E."/>
            <person name="Dean R."/>
            <person name="Jabaji S."/>
            <person name="Neate S."/>
            <person name="Toda T."/>
            <person name="Tavantzis S."/>
            <person name="Vilgalys R."/>
            <person name="Bharathan N."/>
            <person name="Pakala S."/>
            <person name="Losada L.S."/>
            <person name="Zafar N."/>
            <person name="Nierman W."/>
        </authorList>
    </citation>
    <scope>NUCLEOTIDE SEQUENCE [LARGE SCALE GENOMIC DNA]</scope>
    <source>
        <strain evidence="1 2">123E</strain>
    </source>
</reference>
<sequence>RPDVQETWGLTKVVSKTTAKSWMHVLAYCWGHKPKGMYIDGHEHPDIVAYQQNIYVPTWKAMELRIESFAAFDPKLHMDPTIQRLVVWFHDKCIFKAGNGCSTVLWVPQSASPKPTKKGSGPTLMVSDLVSAAYRWLVSPNGQDHTCVLFEPGENQRDYFNSLHICKHIMHACDILESYPDEDHLLIFDNSPTHTKRDIESLSAQGMPKHTPREKNFLVNMTDEDGKKIKVQMTGAYFANGKPQDLYWPVSFRKNNPCYQVLPGATVVLVALST</sequence>
<comment type="caution">
    <text evidence="1">The sequence shown here is derived from an EMBL/GenBank/DDBJ whole genome shotgun (WGS) entry which is preliminary data.</text>
</comment>
<accession>A0A074RI70</accession>
<evidence type="ECO:0000313" key="2">
    <source>
        <dbReference type="Proteomes" id="UP000027456"/>
    </source>
</evidence>
<evidence type="ECO:0000313" key="1">
    <source>
        <dbReference type="EMBL" id="KEP45100.1"/>
    </source>
</evidence>
<dbReference type="OrthoDB" id="3252683at2759"/>
<dbReference type="AlphaFoldDB" id="A0A074RI70"/>
<protein>
    <submittedName>
        <fullName evidence="1">Uncharacterized protein</fullName>
    </submittedName>
</protein>
<dbReference type="STRING" id="1423351.A0A074RI70"/>